<proteinExistence type="inferred from homology"/>
<dbReference type="Proteomes" id="UP000326671">
    <property type="component" value="Unassembled WGS sequence"/>
</dbReference>
<dbReference type="GO" id="GO:0008233">
    <property type="term" value="F:peptidase activity"/>
    <property type="evidence" value="ECO:0007669"/>
    <property type="project" value="UniProtKB-KW"/>
</dbReference>
<evidence type="ECO:0000256" key="6">
    <source>
        <dbReference type="ARBA" id="ARBA00023125"/>
    </source>
</evidence>
<gene>
    <name evidence="9" type="ORF">F4V44_24280</name>
</gene>
<dbReference type="GO" id="GO:0006508">
    <property type="term" value="P:proteolysis"/>
    <property type="evidence" value="ECO:0007669"/>
    <property type="project" value="UniProtKB-KW"/>
</dbReference>
<keyword evidence="10" id="KW-1185">Reference proteome</keyword>
<evidence type="ECO:0000256" key="4">
    <source>
        <dbReference type="ARBA" id="ARBA00022801"/>
    </source>
</evidence>
<evidence type="ECO:0000256" key="3">
    <source>
        <dbReference type="ARBA" id="ARBA00022763"/>
    </source>
</evidence>
<sequence length="225" mass="26064">MCGRFTLSADFSEIIERFAIEAAIEEELYQLSYNIAPSHSVLSVINDGSRNRLGYLKWGLIPNWAKDQKIGFKLINARAETLAEKPSFRDAYMKRRCLVIADSFYEWKRHDQQNKTPMRIKLKTDELFAMAGLWERWKSSEGKTIFSCTVITTTPNEVVKDIHDRMPVILKKEDEQTWLNPSIQDPHKLNSILKPLPEEFIEAYEVSNLVNSPKNNSPQLIEKIC</sequence>
<dbReference type="GO" id="GO:0016829">
    <property type="term" value="F:lyase activity"/>
    <property type="evidence" value="ECO:0007669"/>
    <property type="project" value="UniProtKB-KW"/>
</dbReference>
<keyword evidence="5" id="KW-0190">Covalent protein-DNA linkage</keyword>
<keyword evidence="7" id="KW-0456">Lyase</keyword>
<dbReference type="AlphaFoldDB" id="A0A5J5H0C3"/>
<dbReference type="GO" id="GO:0003697">
    <property type="term" value="F:single-stranded DNA binding"/>
    <property type="evidence" value="ECO:0007669"/>
    <property type="project" value="InterPro"/>
</dbReference>
<dbReference type="Gene3D" id="3.90.1680.10">
    <property type="entry name" value="SOS response associated peptidase-like"/>
    <property type="match status" value="1"/>
</dbReference>
<dbReference type="EMBL" id="VYKL01000047">
    <property type="protein sequence ID" value="KAA9014056.1"/>
    <property type="molecule type" value="Genomic_DNA"/>
</dbReference>
<comment type="caution">
    <text evidence="9">The sequence shown here is derived from an EMBL/GenBank/DDBJ whole genome shotgun (WGS) entry which is preliminary data.</text>
</comment>
<dbReference type="PANTHER" id="PTHR13604">
    <property type="entry name" value="DC12-RELATED"/>
    <property type="match status" value="1"/>
</dbReference>
<keyword evidence="2 8" id="KW-0645">Protease</keyword>
<keyword evidence="4 8" id="KW-0378">Hydrolase</keyword>
<reference evidence="9 10" key="1">
    <citation type="submission" date="2019-09" db="EMBL/GenBank/DDBJ databases">
        <title>Whole genome sequences of isolates from the Mars Exploration Rovers.</title>
        <authorList>
            <person name="Seuylemezian A."/>
            <person name="Vaishampayan P."/>
        </authorList>
    </citation>
    <scope>NUCLEOTIDE SEQUENCE [LARGE SCALE GENOMIC DNA]</scope>
    <source>
        <strain evidence="9 10">MER_TA_151</strain>
    </source>
</reference>
<dbReference type="OrthoDB" id="9782620at2"/>
<dbReference type="RefSeq" id="WP_150442593.1">
    <property type="nucleotide sequence ID" value="NZ_VYKL01000047.1"/>
</dbReference>
<evidence type="ECO:0000313" key="9">
    <source>
        <dbReference type="EMBL" id="KAA9014056.1"/>
    </source>
</evidence>
<organism evidence="9 10">
    <name type="scientific">Niallia endozanthoxylica</name>
    <dbReference type="NCBI Taxonomy" id="2036016"/>
    <lineage>
        <taxon>Bacteria</taxon>
        <taxon>Bacillati</taxon>
        <taxon>Bacillota</taxon>
        <taxon>Bacilli</taxon>
        <taxon>Bacillales</taxon>
        <taxon>Bacillaceae</taxon>
        <taxon>Niallia</taxon>
    </lineage>
</organism>
<keyword evidence="3" id="KW-0227">DNA damage</keyword>
<dbReference type="GO" id="GO:0106300">
    <property type="term" value="P:protein-DNA covalent cross-linking repair"/>
    <property type="evidence" value="ECO:0007669"/>
    <property type="project" value="InterPro"/>
</dbReference>
<name>A0A5J5H0C3_9BACI</name>
<evidence type="ECO:0000313" key="10">
    <source>
        <dbReference type="Proteomes" id="UP000326671"/>
    </source>
</evidence>
<comment type="similarity">
    <text evidence="1 8">Belongs to the SOS response-associated peptidase family.</text>
</comment>
<evidence type="ECO:0000256" key="2">
    <source>
        <dbReference type="ARBA" id="ARBA00022670"/>
    </source>
</evidence>
<dbReference type="InterPro" id="IPR003738">
    <property type="entry name" value="SRAP"/>
</dbReference>
<evidence type="ECO:0000256" key="7">
    <source>
        <dbReference type="ARBA" id="ARBA00023239"/>
    </source>
</evidence>
<keyword evidence="6" id="KW-0238">DNA-binding</keyword>
<protein>
    <recommendedName>
        <fullName evidence="8">Abasic site processing protein</fullName>
        <ecNumber evidence="8">3.4.-.-</ecNumber>
    </recommendedName>
</protein>
<evidence type="ECO:0000256" key="5">
    <source>
        <dbReference type="ARBA" id="ARBA00023124"/>
    </source>
</evidence>
<evidence type="ECO:0000256" key="8">
    <source>
        <dbReference type="RuleBase" id="RU364100"/>
    </source>
</evidence>
<dbReference type="SUPFAM" id="SSF143081">
    <property type="entry name" value="BB1717-like"/>
    <property type="match status" value="1"/>
</dbReference>
<dbReference type="PANTHER" id="PTHR13604:SF0">
    <property type="entry name" value="ABASIC SITE PROCESSING PROTEIN HMCES"/>
    <property type="match status" value="1"/>
</dbReference>
<accession>A0A5J5H0C3</accession>
<dbReference type="InterPro" id="IPR036590">
    <property type="entry name" value="SRAP-like"/>
</dbReference>
<dbReference type="EC" id="3.4.-.-" evidence="8"/>
<dbReference type="Pfam" id="PF02586">
    <property type="entry name" value="SRAP"/>
    <property type="match status" value="1"/>
</dbReference>
<evidence type="ECO:0000256" key="1">
    <source>
        <dbReference type="ARBA" id="ARBA00008136"/>
    </source>
</evidence>